<name>A0AA38C0U1_TAXCH</name>
<dbReference type="FunFam" id="3.30.750.24:FF:000002">
    <property type="entry name" value="Sulfate transporter 31"/>
    <property type="match status" value="1"/>
</dbReference>
<evidence type="ECO:0000313" key="8">
    <source>
        <dbReference type="EMBL" id="KAH9290443.1"/>
    </source>
</evidence>
<dbReference type="InterPro" id="IPR011547">
    <property type="entry name" value="SLC26A/SulP_dom"/>
</dbReference>
<feature type="domain" description="STAS" evidence="7">
    <location>
        <begin position="513"/>
        <end position="636"/>
    </location>
</feature>
<dbReference type="Proteomes" id="UP000824469">
    <property type="component" value="Unassembled WGS sequence"/>
</dbReference>
<accession>A0AA38C0U1</accession>
<feature type="transmembrane region" description="Helical" evidence="6">
    <location>
        <begin position="124"/>
        <end position="150"/>
    </location>
</feature>
<evidence type="ECO:0000256" key="5">
    <source>
        <dbReference type="ARBA" id="ARBA00023136"/>
    </source>
</evidence>
<dbReference type="InterPro" id="IPR036513">
    <property type="entry name" value="STAS_dom_sf"/>
</dbReference>
<dbReference type="GO" id="GO:0055085">
    <property type="term" value="P:transmembrane transport"/>
    <property type="evidence" value="ECO:0007669"/>
    <property type="project" value="InterPro"/>
</dbReference>
<feature type="transmembrane region" description="Helical" evidence="6">
    <location>
        <begin position="428"/>
        <end position="450"/>
    </location>
</feature>
<dbReference type="InterPro" id="IPR001902">
    <property type="entry name" value="SLC26A/SulP_fam"/>
</dbReference>
<evidence type="ECO:0000256" key="3">
    <source>
        <dbReference type="ARBA" id="ARBA00022692"/>
    </source>
</evidence>
<reference evidence="8 9" key="1">
    <citation type="journal article" date="2021" name="Nat. Plants">
        <title>The Taxus genome provides insights into paclitaxel biosynthesis.</title>
        <authorList>
            <person name="Xiong X."/>
            <person name="Gou J."/>
            <person name="Liao Q."/>
            <person name="Li Y."/>
            <person name="Zhou Q."/>
            <person name="Bi G."/>
            <person name="Li C."/>
            <person name="Du R."/>
            <person name="Wang X."/>
            <person name="Sun T."/>
            <person name="Guo L."/>
            <person name="Liang H."/>
            <person name="Lu P."/>
            <person name="Wu Y."/>
            <person name="Zhang Z."/>
            <person name="Ro D.K."/>
            <person name="Shang Y."/>
            <person name="Huang S."/>
            <person name="Yan J."/>
        </authorList>
    </citation>
    <scope>NUCLEOTIDE SEQUENCE [LARGE SCALE GENOMIC DNA]</scope>
    <source>
        <strain evidence="8">Ta-2019</strain>
    </source>
</reference>
<dbReference type="InterPro" id="IPR002645">
    <property type="entry name" value="STAS_dom"/>
</dbReference>
<dbReference type="PROSITE" id="PS50801">
    <property type="entry name" value="STAS"/>
    <property type="match status" value="1"/>
</dbReference>
<keyword evidence="9" id="KW-1185">Reference proteome</keyword>
<feature type="transmembrane region" description="Helical" evidence="6">
    <location>
        <begin position="364"/>
        <end position="383"/>
    </location>
</feature>
<feature type="transmembrane region" description="Helical" evidence="6">
    <location>
        <begin position="247"/>
        <end position="265"/>
    </location>
</feature>
<dbReference type="Pfam" id="PF01740">
    <property type="entry name" value="STAS"/>
    <property type="match status" value="1"/>
</dbReference>
<keyword evidence="3 6" id="KW-0812">Transmembrane</keyword>
<sequence length="668" mass="73475">MEGVENGKNDDLEMVVVHKTNVPPAQGTSIMNEVGRAVKETLFPDDPFRQFKNQSRGRRCILGLQYVFPILEWAPRYSFGLFKSDFISGITIASLAIPQGISYAKLANLPPLMGLYSSFVPPLVYAMLGTSKDIAVGTVAVVSLLLASVLTDEVSPIHNPELYIQLALTATFFAGVFQAGLGIFRLGFVIDMLSHATIVGFMGGAATVVSLQQLKGFLGLQHFTTKTDVVSVGQSVSEQVHKWRWESIVFGVIFLVFLLVCRYISKKNPRLFWISAAAPLTSVIVGSLLVFCTHADKHGVQIVGQLKKGLNPLSIDLLVFHGQYLKVALKAGLICGLISLTEGIASGRTFALFKNYHTDGNKEMIAIGMMNILGSWTSCYVTTGPFSRSAVNFSAGCKTVVSNIVMAIAVMITLLFLTPLFHYTPMVVLSAIITAAMLGLIDIQAAYNLWKVDKIDFLVCMAAYFGVVFINVQMGLVIAVSISLVRVLMHVMRPHTAVLGNIPGTAMYRSTEQYQDAIKVPGILILRIDSPIYFANANYLKDRTLRWIEEEEESLAKLNEDVLHYVVLDMGSVSTIDTSGIHALEELKKTLERRQLQLVLANPATPVMEKLHKCKFMEVLGNKWLFVTVAEAVVACDSWLHAEKLHNANYSDTNNQDSTTPTHEVPLF</sequence>
<dbReference type="SUPFAM" id="SSF52091">
    <property type="entry name" value="SpoIIaa-like"/>
    <property type="match status" value="1"/>
</dbReference>
<keyword evidence="5 6" id="KW-0472">Membrane</keyword>
<comment type="caution">
    <text evidence="8">The sequence shown here is derived from an EMBL/GenBank/DDBJ whole genome shotgun (WGS) entry which is preliminary data.</text>
</comment>
<dbReference type="AlphaFoldDB" id="A0AA38C0U1"/>
<dbReference type="NCBIfam" id="TIGR00815">
    <property type="entry name" value="sulP"/>
    <property type="match status" value="1"/>
</dbReference>
<comment type="subcellular location">
    <subcellularLocation>
        <location evidence="1">Membrane</location>
        <topology evidence="1">Multi-pass membrane protein</topology>
    </subcellularLocation>
</comment>
<dbReference type="Gene3D" id="3.30.750.24">
    <property type="entry name" value="STAS domain"/>
    <property type="match status" value="1"/>
</dbReference>
<feature type="transmembrane region" description="Helical" evidence="6">
    <location>
        <begin position="162"/>
        <end position="186"/>
    </location>
</feature>
<evidence type="ECO:0000313" key="9">
    <source>
        <dbReference type="Proteomes" id="UP000824469"/>
    </source>
</evidence>
<dbReference type="OMA" id="LDWSFIQ"/>
<keyword evidence="2" id="KW-0813">Transport</keyword>
<evidence type="ECO:0000256" key="2">
    <source>
        <dbReference type="ARBA" id="ARBA00022448"/>
    </source>
</evidence>
<dbReference type="EMBL" id="JAHRHJ020003813">
    <property type="protein sequence ID" value="KAH9290443.1"/>
    <property type="molecule type" value="Genomic_DNA"/>
</dbReference>
<protein>
    <recommendedName>
        <fullName evidence="7">STAS domain-containing protein</fullName>
    </recommendedName>
</protein>
<dbReference type="GO" id="GO:0016020">
    <property type="term" value="C:membrane"/>
    <property type="evidence" value="ECO:0007669"/>
    <property type="project" value="UniProtKB-SubCell"/>
</dbReference>
<feature type="transmembrane region" description="Helical" evidence="6">
    <location>
        <begin position="403"/>
        <end position="421"/>
    </location>
</feature>
<feature type="transmembrane region" description="Helical" evidence="6">
    <location>
        <begin position="192"/>
        <end position="211"/>
    </location>
</feature>
<feature type="transmembrane region" description="Helical" evidence="6">
    <location>
        <begin position="462"/>
        <end position="485"/>
    </location>
</feature>
<dbReference type="CDD" id="cd07042">
    <property type="entry name" value="STAS_SulP_like_sulfate_transporter"/>
    <property type="match status" value="1"/>
</dbReference>
<proteinExistence type="predicted"/>
<evidence type="ECO:0000259" key="7">
    <source>
        <dbReference type="PROSITE" id="PS50801"/>
    </source>
</evidence>
<organism evidence="8 9">
    <name type="scientific">Taxus chinensis</name>
    <name type="common">Chinese yew</name>
    <name type="synonym">Taxus wallichiana var. chinensis</name>
    <dbReference type="NCBI Taxonomy" id="29808"/>
    <lineage>
        <taxon>Eukaryota</taxon>
        <taxon>Viridiplantae</taxon>
        <taxon>Streptophyta</taxon>
        <taxon>Embryophyta</taxon>
        <taxon>Tracheophyta</taxon>
        <taxon>Spermatophyta</taxon>
        <taxon>Pinopsida</taxon>
        <taxon>Pinidae</taxon>
        <taxon>Conifers II</taxon>
        <taxon>Cupressales</taxon>
        <taxon>Taxaceae</taxon>
        <taxon>Taxus</taxon>
    </lineage>
</organism>
<evidence type="ECO:0000256" key="4">
    <source>
        <dbReference type="ARBA" id="ARBA00022989"/>
    </source>
</evidence>
<evidence type="ECO:0000256" key="6">
    <source>
        <dbReference type="SAM" id="Phobius"/>
    </source>
</evidence>
<feature type="transmembrane region" description="Helical" evidence="6">
    <location>
        <begin position="271"/>
        <end position="292"/>
    </location>
</feature>
<dbReference type="Pfam" id="PF00916">
    <property type="entry name" value="Sulfate_transp"/>
    <property type="match status" value="1"/>
</dbReference>
<dbReference type="PANTHER" id="PTHR11814">
    <property type="entry name" value="SULFATE TRANSPORTER"/>
    <property type="match status" value="1"/>
</dbReference>
<evidence type="ECO:0000256" key="1">
    <source>
        <dbReference type="ARBA" id="ARBA00004141"/>
    </source>
</evidence>
<keyword evidence="4 6" id="KW-1133">Transmembrane helix</keyword>
<gene>
    <name evidence="8" type="ORF">KI387_034560</name>
</gene>